<sequence>MTPLPDYQLINRVTELATLKVEKDLPCEWLLFSSQPAHIRGLKYSDSHHVYTNDLSKLSNIPGPRQLKGRKSDILRLEDIIKADNAANSIGQTLNKKPLKHVVEELTKGLSNDLAKTRAVYRWLTLQPVSALERSSSEVDTNTAHYLLQLVENKLTYAQLFSILCG</sequence>
<dbReference type="AlphaFoldDB" id="A0AAE0S084"/>
<reference evidence="1" key="1">
    <citation type="journal article" date="2021" name="Genome Biol. Evol.">
        <title>A High-Quality Reference Genome for a Parasitic Bivalve with Doubly Uniparental Inheritance (Bivalvia: Unionida).</title>
        <authorList>
            <person name="Smith C.H."/>
        </authorList>
    </citation>
    <scope>NUCLEOTIDE SEQUENCE</scope>
    <source>
        <strain evidence="1">CHS0354</strain>
    </source>
</reference>
<reference evidence="1" key="2">
    <citation type="journal article" date="2021" name="Genome Biol. Evol.">
        <title>Developing a high-quality reference genome for a parasitic bivalve with doubly uniparental inheritance (Bivalvia: Unionida).</title>
        <authorList>
            <person name="Smith C.H."/>
        </authorList>
    </citation>
    <scope>NUCLEOTIDE SEQUENCE</scope>
    <source>
        <strain evidence="1">CHS0354</strain>
        <tissue evidence="1">Mantle</tissue>
    </source>
</reference>
<protein>
    <submittedName>
        <fullName evidence="1">Uncharacterized protein</fullName>
    </submittedName>
</protein>
<gene>
    <name evidence="1" type="ORF">CHS0354_035751</name>
</gene>
<reference evidence="1" key="3">
    <citation type="submission" date="2023-05" db="EMBL/GenBank/DDBJ databases">
        <authorList>
            <person name="Smith C.H."/>
        </authorList>
    </citation>
    <scope>NUCLEOTIDE SEQUENCE</scope>
    <source>
        <strain evidence="1">CHS0354</strain>
        <tissue evidence="1">Mantle</tissue>
    </source>
</reference>
<comment type="caution">
    <text evidence="1">The sequence shown here is derived from an EMBL/GenBank/DDBJ whole genome shotgun (WGS) entry which is preliminary data.</text>
</comment>
<name>A0AAE0S084_9BIVA</name>
<proteinExistence type="predicted"/>
<evidence type="ECO:0000313" key="1">
    <source>
        <dbReference type="EMBL" id="KAK3582813.1"/>
    </source>
</evidence>
<organism evidence="1 2">
    <name type="scientific">Potamilus streckersoni</name>
    <dbReference type="NCBI Taxonomy" id="2493646"/>
    <lineage>
        <taxon>Eukaryota</taxon>
        <taxon>Metazoa</taxon>
        <taxon>Spiralia</taxon>
        <taxon>Lophotrochozoa</taxon>
        <taxon>Mollusca</taxon>
        <taxon>Bivalvia</taxon>
        <taxon>Autobranchia</taxon>
        <taxon>Heteroconchia</taxon>
        <taxon>Palaeoheterodonta</taxon>
        <taxon>Unionida</taxon>
        <taxon>Unionoidea</taxon>
        <taxon>Unionidae</taxon>
        <taxon>Ambleminae</taxon>
        <taxon>Lampsilini</taxon>
        <taxon>Potamilus</taxon>
    </lineage>
</organism>
<keyword evidence="2" id="KW-1185">Reference proteome</keyword>
<accession>A0AAE0S084</accession>
<dbReference type="EMBL" id="JAEAOA010002087">
    <property type="protein sequence ID" value="KAK3582813.1"/>
    <property type="molecule type" value="Genomic_DNA"/>
</dbReference>
<evidence type="ECO:0000313" key="2">
    <source>
        <dbReference type="Proteomes" id="UP001195483"/>
    </source>
</evidence>
<dbReference type="Proteomes" id="UP001195483">
    <property type="component" value="Unassembled WGS sequence"/>
</dbReference>